<dbReference type="GO" id="GO:0003887">
    <property type="term" value="F:DNA-directed DNA polymerase activity"/>
    <property type="evidence" value="ECO:0007669"/>
    <property type="project" value="UniProtKB-KW"/>
</dbReference>
<comment type="caution">
    <text evidence="19">The sequence shown here is derived from an EMBL/GenBank/DDBJ whole genome shotgun (WGS) entry which is preliminary data.</text>
</comment>
<feature type="domain" description="Integrase catalytic" evidence="18">
    <location>
        <begin position="598"/>
        <end position="738"/>
    </location>
</feature>
<dbReference type="Gene3D" id="4.10.60.10">
    <property type="entry name" value="Zinc finger, CCHC-type"/>
    <property type="match status" value="1"/>
</dbReference>
<dbReference type="SUPFAM" id="SSF57756">
    <property type="entry name" value="Retrovirus zinc finger-like domains"/>
    <property type="match status" value="1"/>
</dbReference>
<name>A0AAD9FYW6_9STRA</name>
<keyword evidence="2" id="KW-1188">Viral release from host cell</keyword>
<keyword evidence="20" id="KW-1185">Reference proteome</keyword>
<keyword evidence="6" id="KW-0547">Nucleotide-binding</keyword>
<evidence type="ECO:0000256" key="7">
    <source>
        <dbReference type="ARBA" id="ARBA00022759"/>
    </source>
</evidence>
<evidence type="ECO:0000256" key="16">
    <source>
        <dbReference type="PROSITE-ProRule" id="PRU00047"/>
    </source>
</evidence>
<dbReference type="SMART" id="SM00343">
    <property type="entry name" value="ZnF_C2HC"/>
    <property type="match status" value="1"/>
</dbReference>
<evidence type="ECO:0000313" key="20">
    <source>
        <dbReference type="Proteomes" id="UP001259832"/>
    </source>
</evidence>
<keyword evidence="16" id="KW-0863">Zinc-finger</keyword>
<evidence type="ECO:0000256" key="3">
    <source>
        <dbReference type="ARBA" id="ARBA00022670"/>
    </source>
</evidence>
<evidence type="ECO:0000256" key="2">
    <source>
        <dbReference type="ARBA" id="ARBA00022612"/>
    </source>
</evidence>
<keyword evidence="5" id="KW-0479">Metal-binding</keyword>
<evidence type="ECO:0000256" key="5">
    <source>
        <dbReference type="ARBA" id="ARBA00022723"/>
    </source>
</evidence>
<keyword evidence="3" id="KW-0645">Protease</keyword>
<dbReference type="Pfam" id="PF22936">
    <property type="entry name" value="Pol_BBD"/>
    <property type="match status" value="1"/>
</dbReference>
<keyword evidence="14" id="KW-0917">Virion maturation</keyword>
<evidence type="ECO:0000256" key="1">
    <source>
        <dbReference type="ARBA" id="ARBA00002180"/>
    </source>
</evidence>
<dbReference type="InterPro" id="IPR001878">
    <property type="entry name" value="Znf_CCHC"/>
</dbReference>
<gene>
    <name evidence="19" type="ORF">P3T76_015809</name>
</gene>
<evidence type="ECO:0000256" key="4">
    <source>
        <dbReference type="ARBA" id="ARBA00022722"/>
    </source>
</evidence>
<feature type="domain" description="CCHC-type" evidence="17">
    <location>
        <begin position="266"/>
        <end position="280"/>
    </location>
</feature>
<proteinExistence type="predicted"/>
<keyword evidence="13" id="KW-0548">Nucleotidyltransferase</keyword>
<evidence type="ECO:0000256" key="8">
    <source>
        <dbReference type="ARBA" id="ARBA00022801"/>
    </source>
</evidence>
<dbReference type="GO" id="GO:0005524">
    <property type="term" value="F:ATP binding"/>
    <property type="evidence" value="ECO:0007669"/>
    <property type="project" value="UniProtKB-KW"/>
</dbReference>
<evidence type="ECO:0000313" key="19">
    <source>
        <dbReference type="EMBL" id="KAK1928706.1"/>
    </source>
</evidence>
<dbReference type="InterPro" id="IPR036875">
    <property type="entry name" value="Znf_CCHC_sf"/>
</dbReference>
<evidence type="ECO:0000259" key="18">
    <source>
        <dbReference type="PROSITE" id="PS50994"/>
    </source>
</evidence>
<reference evidence="19" key="1">
    <citation type="submission" date="2023-08" db="EMBL/GenBank/DDBJ databases">
        <title>Reference Genome Resource for the Citrus Pathogen Phytophthora citrophthora.</title>
        <authorList>
            <person name="Moller H."/>
            <person name="Coetzee B."/>
            <person name="Rose L.J."/>
            <person name="Van Niekerk J.M."/>
        </authorList>
    </citation>
    <scope>NUCLEOTIDE SEQUENCE</scope>
    <source>
        <strain evidence="19">STE-U-9442</strain>
    </source>
</reference>
<protein>
    <submittedName>
        <fullName evidence="19">Retrovirus-related Pol polyprotein from transposon TNT 1-94</fullName>
    </submittedName>
</protein>
<keyword evidence="13" id="KW-0239">DNA-directed DNA polymerase</keyword>
<dbReference type="InterPro" id="IPR012337">
    <property type="entry name" value="RNaseH-like_sf"/>
</dbReference>
<dbReference type="Proteomes" id="UP001259832">
    <property type="component" value="Unassembled WGS sequence"/>
</dbReference>
<evidence type="ECO:0000256" key="10">
    <source>
        <dbReference type="ARBA" id="ARBA00022842"/>
    </source>
</evidence>
<dbReference type="PANTHER" id="PTHR42648:SF11">
    <property type="entry name" value="TRANSPOSON TY4-P GAG-POL POLYPROTEIN"/>
    <property type="match status" value="1"/>
</dbReference>
<keyword evidence="16" id="KW-0862">Zinc</keyword>
<evidence type="ECO:0000256" key="9">
    <source>
        <dbReference type="ARBA" id="ARBA00022840"/>
    </source>
</evidence>
<dbReference type="InterPro" id="IPR054722">
    <property type="entry name" value="PolX-like_BBD"/>
</dbReference>
<dbReference type="GO" id="GO:0006310">
    <property type="term" value="P:DNA recombination"/>
    <property type="evidence" value="ECO:0007669"/>
    <property type="project" value="UniProtKB-KW"/>
</dbReference>
<evidence type="ECO:0000256" key="13">
    <source>
        <dbReference type="ARBA" id="ARBA00022932"/>
    </source>
</evidence>
<dbReference type="GO" id="GO:0003676">
    <property type="term" value="F:nucleic acid binding"/>
    <property type="evidence" value="ECO:0007669"/>
    <property type="project" value="InterPro"/>
</dbReference>
<sequence>MVKAHIRSGQILGLEKFNGEDYTMWRDKVLTHIETLDETYQRGLLEKDQPSATVVMMDFLDTTPEKPIISVAEEISQEEAKKQRWRYQHWTRARSALLNLFNQALSNVFLSGLPDQVSKMNPCDIWKELEQKGGVIELLRQWERLTASNWSNLGTLFAQLKKLRNDINRKMRALVNKDMVTEPWLCMQVLALLPSEFWGSSVSMTPEWFTIENVETSLRRVFAERSKKEICMLTEKRRPMPINVAKKVTGKKRKQSDAPSSQERECFYCLENGHWKKDCPVMLADRDPNRPGGALFRSDINTAPGARKKKKVNAVKKSVKSTTENVTRSGVVERTPAEALAFDSQLAKAIEDADEFEFKEAIPTSDGSENEAPMNPMDIDDELKQLKVTNSLWVVDTGAGLALISDQRWFSHIGQGQAHTFEYRNGGTSSSELQGTVKFSILKPSGYYSKISIKNVAFDEKCGSNLISAYYLATQGYHHIQAKNGGFLYFMDSNNRFIFAAVAIDEVYYLPSRRLNLNTKVLTVDKRSRENVQKMLMEWHLRLGHVGKGRLINILTGGVIKDTPCLPRNEMEKVAFFCRTCELAKSRRVSYRNMRGTITSEPLRTLHMDSMVKLKVNGLYNSLGYRHALAVVDDATAYKWYFVMKSLKEVGKIVKTLIKQLEKQFPYKVKRIRTDGGSEFVNEILKSYCANNGLVYQQSNVESQEENGSAERAHQIIMGKVRCALIGSGMAAKWWPEV</sequence>
<evidence type="ECO:0000256" key="14">
    <source>
        <dbReference type="ARBA" id="ARBA00023113"/>
    </source>
</evidence>
<keyword evidence="12" id="KW-0695">RNA-directed DNA polymerase</keyword>
<dbReference type="Gene3D" id="3.30.420.10">
    <property type="entry name" value="Ribonuclease H-like superfamily/Ribonuclease H"/>
    <property type="match status" value="1"/>
</dbReference>
<dbReference type="GO" id="GO:0008270">
    <property type="term" value="F:zinc ion binding"/>
    <property type="evidence" value="ECO:0007669"/>
    <property type="project" value="UniProtKB-KW"/>
</dbReference>
<dbReference type="GO" id="GO:0003964">
    <property type="term" value="F:RNA-directed DNA polymerase activity"/>
    <property type="evidence" value="ECO:0007669"/>
    <property type="project" value="UniProtKB-KW"/>
</dbReference>
<dbReference type="GO" id="GO:0008233">
    <property type="term" value="F:peptidase activity"/>
    <property type="evidence" value="ECO:0007669"/>
    <property type="project" value="UniProtKB-KW"/>
</dbReference>
<evidence type="ECO:0000256" key="12">
    <source>
        <dbReference type="ARBA" id="ARBA00022918"/>
    </source>
</evidence>
<evidence type="ECO:0000256" key="11">
    <source>
        <dbReference type="ARBA" id="ARBA00022908"/>
    </source>
</evidence>
<dbReference type="GO" id="GO:0006508">
    <property type="term" value="P:proteolysis"/>
    <property type="evidence" value="ECO:0007669"/>
    <property type="project" value="UniProtKB-KW"/>
</dbReference>
<organism evidence="19 20">
    <name type="scientific">Phytophthora citrophthora</name>
    <dbReference type="NCBI Taxonomy" id="4793"/>
    <lineage>
        <taxon>Eukaryota</taxon>
        <taxon>Sar</taxon>
        <taxon>Stramenopiles</taxon>
        <taxon>Oomycota</taxon>
        <taxon>Peronosporomycetes</taxon>
        <taxon>Peronosporales</taxon>
        <taxon>Peronosporaceae</taxon>
        <taxon>Phytophthora</taxon>
    </lineage>
</organism>
<keyword evidence="11" id="KW-0229">DNA integration</keyword>
<dbReference type="PROSITE" id="PS50994">
    <property type="entry name" value="INTEGRASE"/>
    <property type="match status" value="1"/>
</dbReference>
<dbReference type="InterPro" id="IPR036397">
    <property type="entry name" value="RNaseH_sf"/>
</dbReference>
<dbReference type="GO" id="GO:0015074">
    <property type="term" value="P:DNA integration"/>
    <property type="evidence" value="ECO:0007669"/>
    <property type="project" value="UniProtKB-KW"/>
</dbReference>
<dbReference type="InterPro" id="IPR039537">
    <property type="entry name" value="Retrotran_Ty1/copia-like"/>
</dbReference>
<keyword evidence="7" id="KW-0255">Endonuclease</keyword>
<dbReference type="InterPro" id="IPR001584">
    <property type="entry name" value="Integrase_cat-core"/>
</dbReference>
<dbReference type="PROSITE" id="PS50158">
    <property type="entry name" value="ZF_CCHC"/>
    <property type="match status" value="1"/>
</dbReference>
<keyword evidence="13" id="KW-0808">Transferase</keyword>
<keyword evidence="8" id="KW-0378">Hydrolase</keyword>
<evidence type="ECO:0000259" key="17">
    <source>
        <dbReference type="PROSITE" id="PS50158"/>
    </source>
</evidence>
<keyword evidence="4" id="KW-0540">Nuclease</keyword>
<dbReference type="SUPFAM" id="SSF53098">
    <property type="entry name" value="Ribonuclease H-like"/>
    <property type="match status" value="1"/>
</dbReference>
<comment type="function">
    <text evidence="1">The aspartyl protease (PR) mediates the proteolytic cleavages of the Gag and Gag-Pol polyproteins after assembly of the VLP.</text>
</comment>
<evidence type="ECO:0000256" key="6">
    <source>
        <dbReference type="ARBA" id="ARBA00022741"/>
    </source>
</evidence>
<accession>A0AAD9FYW6</accession>
<dbReference type="EMBL" id="JASMQC010000058">
    <property type="protein sequence ID" value="KAK1928706.1"/>
    <property type="molecule type" value="Genomic_DNA"/>
</dbReference>
<keyword evidence="10" id="KW-0460">Magnesium</keyword>
<dbReference type="AlphaFoldDB" id="A0AAD9FYW6"/>
<dbReference type="GO" id="GO:0004519">
    <property type="term" value="F:endonuclease activity"/>
    <property type="evidence" value="ECO:0007669"/>
    <property type="project" value="UniProtKB-KW"/>
</dbReference>
<dbReference type="Pfam" id="PF00098">
    <property type="entry name" value="zf-CCHC"/>
    <property type="match status" value="1"/>
</dbReference>
<dbReference type="PANTHER" id="PTHR42648">
    <property type="entry name" value="TRANSPOSASE, PUTATIVE-RELATED"/>
    <property type="match status" value="1"/>
</dbReference>
<evidence type="ECO:0000256" key="15">
    <source>
        <dbReference type="ARBA" id="ARBA00023172"/>
    </source>
</evidence>
<keyword evidence="15" id="KW-0233">DNA recombination</keyword>
<keyword evidence="9" id="KW-0067">ATP-binding</keyword>